<evidence type="ECO:0000313" key="5">
    <source>
        <dbReference type="Proteomes" id="UP000682733"/>
    </source>
</evidence>
<dbReference type="Gene3D" id="3.20.20.80">
    <property type="entry name" value="Glycosidases"/>
    <property type="match status" value="1"/>
</dbReference>
<dbReference type="InterPro" id="IPR052177">
    <property type="entry name" value="Divisome_Glycosyl_Hydrolase"/>
</dbReference>
<dbReference type="PANTHER" id="PTHR43405">
    <property type="entry name" value="GLYCOSYL HYDROLASE DIGH"/>
    <property type="match status" value="1"/>
</dbReference>
<evidence type="ECO:0000256" key="1">
    <source>
        <dbReference type="ARBA" id="ARBA00022729"/>
    </source>
</evidence>
<dbReference type="InterPro" id="IPR017853">
    <property type="entry name" value="GH"/>
</dbReference>
<dbReference type="PANTHER" id="PTHR43405:SF1">
    <property type="entry name" value="GLYCOSYL HYDROLASE DIGH"/>
    <property type="match status" value="1"/>
</dbReference>
<evidence type="ECO:0000313" key="4">
    <source>
        <dbReference type="EMBL" id="CAF3770793.1"/>
    </source>
</evidence>
<feature type="domain" description="Glycosyl hydrolase-like 10" evidence="2">
    <location>
        <begin position="1"/>
        <end position="267"/>
    </location>
</feature>
<proteinExistence type="predicted"/>
<dbReference type="SUPFAM" id="SSF51445">
    <property type="entry name" value="(Trans)glycosidases"/>
    <property type="match status" value="1"/>
</dbReference>
<reference evidence="4" key="1">
    <citation type="submission" date="2021-02" db="EMBL/GenBank/DDBJ databases">
        <authorList>
            <person name="Nowell W R."/>
        </authorList>
    </citation>
    <scope>NUCLEOTIDE SEQUENCE</scope>
</reference>
<dbReference type="Proteomes" id="UP000677228">
    <property type="component" value="Unassembled WGS sequence"/>
</dbReference>
<keyword evidence="1" id="KW-0732">Signal</keyword>
<sequence length="331" mass="37994">MNAVIFQIRPAGDALYPSTLEPWSLYLTGTHNQPPNPLWDPLAFIVQEAHRRNIEVHAWINPYRARVSGATYDLAPNHMAKRFPKYAYPYAGQIWMDPSSVELQNFTISVVEDIVRRYDVDGMHIDDYFYPYSDGTEFPDQNSYLEYQQQGGSLSKSDWRRQNVNNLIQLLYTRMHVVKPKVKFGVSPFGIWKSGVPAGISGLSSYDSLYCDSRMWLEQGLVDYMAPQLYWAIDPPAQSYPVLLKWWVDQSAKGRHVYAGNAAYKLVPTSSNWAASEIIRQVNVTRSMKDRLALGNIYFSTQNLMNNVKGIQTELMNLYKAKAVVPKMDWL</sequence>
<name>A0A8S2IQW1_9BILA</name>
<dbReference type="EMBL" id="CAJNOK010006360">
    <property type="protein sequence ID" value="CAF1001444.1"/>
    <property type="molecule type" value="Genomic_DNA"/>
</dbReference>
<comment type="caution">
    <text evidence="4">The sequence shown here is derived from an EMBL/GenBank/DDBJ whole genome shotgun (WGS) entry which is preliminary data.</text>
</comment>
<dbReference type="Pfam" id="PF02638">
    <property type="entry name" value="GHL10"/>
    <property type="match status" value="1"/>
</dbReference>
<protein>
    <recommendedName>
        <fullName evidence="2">Glycosyl hydrolase-like 10 domain-containing protein</fullName>
    </recommendedName>
</protein>
<dbReference type="EMBL" id="CAJOBA010006367">
    <property type="protein sequence ID" value="CAF3770793.1"/>
    <property type="molecule type" value="Genomic_DNA"/>
</dbReference>
<organism evidence="4 5">
    <name type="scientific">Didymodactylos carnosus</name>
    <dbReference type="NCBI Taxonomy" id="1234261"/>
    <lineage>
        <taxon>Eukaryota</taxon>
        <taxon>Metazoa</taxon>
        <taxon>Spiralia</taxon>
        <taxon>Gnathifera</taxon>
        <taxon>Rotifera</taxon>
        <taxon>Eurotatoria</taxon>
        <taxon>Bdelloidea</taxon>
        <taxon>Philodinida</taxon>
        <taxon>Philodinidae</taxon>
        <taxon>Didymodactylos</taxon>
    </lineage>
</organism>
<evidence type="ECO:0000259" key="2">
    <source>
        <dbReference type="Pfam" id="PF02638"/>
    </source>
</evidence>
<dbReference type="AlphaFoldDB" id="A0A8S2IQW1"/>
<gene>
    <name evidence="3" type="ORF">OVA965_LOCUS14580</name>
    <name evidence="4" type="ORF">TMI583_LOCUS14582</name>
</gene>
<accession>A0A8S2IQW1</accession>
<dbReference type="InterPro" id="IPR003790">
    <property type="entry name" value="GHL10"/>
</dbReference>
<dbReference type="Proteomes" id="UP000682733">
    <property type="component" value="Unassembled WGS sequence"/>
</dbReference>
<evidence type="ECO:0000313" key="3">
    <source>
        <dbReference type="EMBL" id="CAF1001444.1"/>
    </source>
</evidence>